<evidence type="ECO:0000259" key="10">
    <source>
        <dbReference type="Pfam" id="PF17781"/>
    </source>
</evidence>
<comment type="similarity">
    <text evidence="3 8">Belongs to the proteasome subunit S2 family.</text>
</comment>
<dbReference type="GO" id="GO:0042176">
    <property type="term" value="P:regulation of protein catabolic process"/>
    <property type="evidence" value="ECO:0007669"/>
    <property type="project" value="InterPro"/>
</dbReference>
<dbReference type="GO" id="GO:0005634">
    <property type="term" value="C:nucleus"/>
    <property type="evidence" value="ECO:0007669"/>
    <property type="project" value="TreeGrafter"/>
</dbReference>
<dbReference type="GO" id="GO:0008540">
    <property type="term" value="C:proteasome regulatory particle, base subcomplex"/>
    <property type="evidence" value="ECO:0007669"/>
    <property type="project" value="UniProtKB-UniRule"/>
</dbReference>
<evidence type="ECO:0000313" key="12">
    <source>
        <dbReference type="EMBL" id="CAD5117562.1"/>
    </source>
</evidence>
<comment type="function">
    <text evidence="2">Binds to the intracellular domain of tumor necrosis factor type 1 receptor. The binding domain of TRAP1 and TRAP2 resides outside the death domain of TNFR1.</text>
</comment>
<keyword evidence="5" id="KW-0677">Repeat</keyword>
<evidence type="ECO:0000256" key="5">
    <source>
        <dbReference type="ARBA" id="ARBA00022737"/>
    </source>
</evidence>
<feature type="compositionally biased region" description="Basic and acidic residues" evidence="9">
    <location>
        <begin position="611"/>
        <end position="639"/>
    </location>
</feature>
<proteinExistence type="inferred from homology"/>
<accession>A0A7I8VQ20</accession>
<dbReference type="GO" id="GO:0043161">
    <property type="term" value="P:proteasome-mediated ubiquitin-dependent protein catabolic process"/>
    <property type="evidence" value="ECO:0007669"/>
    <property type="project" value="TreeGrafter"/>
</dbReference>
<sequence>MAPSTTNKSAETTDKNKKEDAKDKEVENKEVELSEEDKLLKEELELLVETLKENDKDKYEPVLTKLTDHIRSSTTSMTSVPKPLKFLQEHYDTLKEIFTKWSDSKMKKALSDILSVIGMTVDDGLDCLNFKLTGNTNEIGTWGHEYVRHLTRNITQQLQKSDENERYSPETLMKMVENIVPYLMSHNAEAEACDCLMDISHLELIEKYVNDGSYSRVCLYLTRCYDFVPEPEDRTIMTCALNIYKRYDQYVDAMMCALRMNERALIEEVFNNCLDPLVKKQLAYLLGRQHIMLELSDETADSDELMEIMSNSQQNTHFLALARELDIMEAKIPEDVYKSHLEPNRPSMNANVDSARVNLAASFVNGLLNAGFGQDKLLLVEDGSKWMYKHKDQGMMSSAATLGLLLLWDVDSGLTQIDKYLYSADDNIKAGALMACGIVNCGVRNECDPAFALLSDYVLHNSNVMRIGSIVGLGLAYAGSNNKDVIDLILPVLEDSKSSMEVLGLTALSCGLVAVGTANPKVTEAILEILLAKNDKPEMKEPMAKMLALGLGLTYLGRQEEVETSLAALDVLSDPFKSTAKTILEMCGYAGTGNVLKVQNFLHICSEHYEPQKDEDNNDKKDSKKKDADKDKKDEDRKSSNLSVQQSIAVLGIALISMGEDIGGEMSLRTFGHLLRYGEAQIRRAVPLAFALLAPSNPKLQIIDTLSKFSHDSDAEVAHNAILAMGVVGAGTNNARLAAMLRQLAIYHSKDAQNLFCVRIAQGLVHMGKGTMTINPFHTDRQLMSPVAVAGLLTFLVSCLDVKQTILGKCHYVLFYLVTAIHPRMLVTFDENLQPISVSVRVGQAVDVVGQAGKPKTITGFQTHTTPVLLAFGERAELATDEYLATSPILEGFVILKKNPDSEMAQEK</sequence>
<evidence type="ECO:0000256" key="8">
    <source>
        <dbReference type="PIRNR" id="PIRNR015965"/>
    </source>
</evidence>
<dbReference type="Pfam" id="PF17781">
    <property type="entry name" value="RPN1_RPN2_N"/>
    <property type="match status" value="1"/>
</dbReference>
<name>A0A7I8VQ20_9ANNE</name>
<feature type="domain" description="26S proteasome non-ATPase regulatory subunit RPN1 C-terminal" evidence="11">
    <location>
        <begin position="849"/>
        <end position="901"/>
    </location>
</feature>
<evidence type="ECO:0000256" key="6">
    <source>
        <dbReference type="ARBA" id="ARBA00022942"/>
    </source>
</evidence>
<dbReference type="GO" id="GO:0034515">
    <property type="term" value="C:proteasome storage granule"/>
    <property type="evidence" value="ECO:0007669"/>
    <property type="project" value="TreeGrafter"/>
</dbReference>
<dbReference type="GO" id="GO:0030234">
    <property type="term" value="F:enzyme regulator activity"/>
    <property type="evidence" value="ECO:0007669"/>
    <property type="project" value="UniProtKB-UniRule"/>
</dbReference>
<feature type="region of interest" description="Disordered" evidence="9">
    <location>
        <begin position="1"/>
        <end position="35"/>
    </location>
</feature>
<dbReference type="SUPFAM" id="SSF48371">
    <property type="entry name" value="ARM repeat"/>
    <property type="match status" value="1"/>
</dbReference>
<dbReference type="Pfam" id="PF01851">
    <property type="entry name" value="PC_rep"/>
    <property type="match status" value="3"/>
</dbReference>
<evidence type="ECO:0000256" key="4">
    <source>
        <dbReference type="ARBA" id="ARBA00014928"/>
    </source>
</evidence>
<comment type="subunit">
    <text evidence="7">Component of the 19S proteasome regulatory particle complex. The 26S proteasome consists of a 20S core particle (CP) and two 19S regulatory subunits (RP). The regulatory particle is made of a lid composed of 9 subunits, a base containing 6 ATPases and few additional components including PSMD2. Interacts with RPGRIP1L. Interacts with CRY1 in a KDM8-dependent manner. Interacts (via C-terminus) with phosphatase UBLCP1 (via ubiquitin-like domain); the interaction recruits UBLCP1 to the 19S regulatory particle where it dephosphorylates 19S subunit PSMC2/RPT1 which impairs PSMC2 ATPase activity and disrupts 26S proteasome assembly.</text>
</comment>
<comment type="caution">
    <text evidence="12">The sequence shown here is derived from an EMBL/GenBank/DDBJ whole genome shotgun (WGS) entry which is preliminary data.</text>
</comment>
<dbReference type="Proteomes" id="UP000549394">
    <property type="component" value="Unassembled WGS sequence"/>
</dbReference>
<evidence type="ECO:0000313" key="13">
    <source>
        <dbReference type="Proteomes" id="UP000549394"/>
    </source>
</evidence>
<keyword evidence="13" id="KW-1185">Reference proteome</keyword>
<feature type="compositionally biased region" description="Polar residues" evidence="9">
    <location>
        <begin position="1"/>
        <end position="10"/>
    </location>
</feature>
<keyword evidence="6 8" id="KW-0647">Proteasome</keyword>
<evidence type="ECO:0000259" key="11">
    <source>
        <dbReference type="Pfam" id="PF18051"/>
    </source>
</evidence>
<comment type="function">
    <text evidence="1 8">Component of the 26S proteasome, a multiprotein complex involved in the ATP-dependent degradation of ubiquitinated proteins. This complex plays a key role in the maintenance of protein homeostasis by removing misfolded or damaged proteins, which could impair cellular functions, and by removing proteins whose functions are no longer required. Therefore, the proteasome participates in numerous cellular processes, including cell cycle progression, apoptosis, or DNA damage repair.</text>
</comment>
<evidence type="ECO:0000256" key="2">
    <source>
        <dbReference type="ARBA" id="ARBA00004031"/>
    </source>
</evidence>
<feature type="compositionally biased region" description="Basic and acidic residues" evidence="9">
    <location>
        <begin position="11"/>
        <end position="35"/>
    </location>
</feature>
<evidence type="ECO:0000256" key="1">
    <source>
        <dbReference type="ARBA" id="ARBA00002362"/>
    </source>
</evidence>
<gene>
    <name evidence="12" type="ORF">DGYR_LOCUS6080</name>
</gene>
<dbReference type="InterPro" id="IPR002015">
    <property type="entry name" value="Proteasome/cyclosome_rpt"/>
</dbReference>
<evidence type="ECO:0000256" key="7">
    <source>
        <dbReference type="ARBA" id="ARBA00046857"/>
    </source>
</evidence>
<dbReference type="OrthoDB" id="10252509at2759"/>
<dbReference type="PANTHER" id="PTHR10943:SF1">
    <property type="entry name" value="26S PROTEASOME NON-ATPASE REGULATORY SUBUNIT 2"/>
    <property type="match status" value="1"/>
</dbReference>
<dbReference type="InterPro" id="IPR016024">
    <property type="entry name" value="ARM-type_fold"/>
</dbReference>
<dbReference type="InterPro" id="IPR041433">
    <property type="entry name" value="RPN1_C"/>
</dbReference>
<dbReference type="InterPro" id="IPR040892">
    <property type="entry name" value="RPN1_N"/>
</dbReference>
<dbReference type="PANTHER" id="PTHR10943">
    <property type="entry name" value="26S PROTEASOME NON-ATPASE REGULATORY SUBUNIT"/>
    <property type="match status" value="1"/>
</dbReference>
<dbReference type="FunFam" id="1.25.10.10:FF:000026">
    <property type="entry name" value="26S proteasome non-ATPase regulatory subunit 2"/>
    <property type="match status" value="1"/>
</dbReference>
<dbReference type="Gene3D" id="1.25.10.10">
    <property type="entry name" value="Leucine-rich Repeat Variant"/>
    <property type="match status" value="1"/>
</dbReference>
<evidence type="ECO:0000256" key="3">
    <source>
        <dbReference type="ARBA" id="ARBA00005460"/>
    </source>
</evidence>
<dbReference type="InterPro" id="IPR016643">
    <property type="entry name" value="26S_Psome_Rpn1"/>
</dbReference>
<dbReference type="AlphaFoldDB" id="A0A7I8VQ20"/>
<feature type="region of interest" description="Disordered" evidence="9">
    <location>
        <begin position="611"/>
        <end position="640"/>
    </location>
</feature>
<dbReference type="PIRSF" id="PIRSF015965">
    <property type="entry name" value="26S_Psome_Rpn1"/>
    <property type="match status" value="1"/>
</dbReference>
<dbReference type="Pfam" id="PF18051">
    <property type="entry name" value="RPN1_C"/>
    <property type="match status" value="1"/>
</dbReference>
<evidence type="ECO:0000256" key="9">
    <source>
        <dbReference type="SAM" id="MobiDB-lite"/>
    </source>
</evidence>
<dbReference type="EMBL" id="CAJFCJ010000007">
    <property type="protein sequence ID" value="CAD5117562.1"/>
    <property type="molecule type" value="Genomic_DNA"/>
</dbReference>
<feature type="domain" description="RPN1 N-terminal" evidence="10">
    <location>
        <begin position="44"/>
        <end position="342"/>
    </location>
</feature>
<reference evidence="12 13" key="1">
    <citation type="submission" date="2020-08" db="EMBL/GenBank/DDBJ databases">
        <authorList>
            <person name="Hejnol A."/>
        </authorList>
    </citation>
    <scope>NUCLEOTIDE SEQUENCE [LARGE SCALE GENOMIC DNA]</scope>
</reference>
<organism evidence="12 13">
    <name type="scientific">Dimorphilus gyrociliatus</name>
    <dbReference type="NCBI Taxonomy" id="2664684"/>
    <lineage>
        <taxon>Eukaryota</taxon>
        <taxon>Metazoa</taxon>
        <taxon>Spiralia</taxon>
        <taxon>Lophotrochozoa</taxon>
        <taxon>Annelida</taxon>
        <taxon>Polychaeta</taxon>
        <taxon>Polychaeta incertae sedis</taxon>
        <taxon>Dinophilidae</taxon>
        <taxon>Dimorphilus</taxon>
    </lineage>
</organism>
<dbReference type="InterPro" id="IPR011989">
    <property type="entry name" value="ARM-like"/>
</dbReference>
<protein>
    <recommendedName>
        <fullName evidence="4 8">26S proteasome non-ATPase regulatory subunit 2</fullName>
    </recommendedName>
</protein>